<dbReference type="InterPro" id="IPR029058">
    <property type="entry name" value="AB_hydrolase_fold"/>
</dbReference>
<reference evidence="2 3" key="1">
    <citation type="journal article" date="2019" name="Microbiol. Resour. Announc.">
        <title>High-quality draft genome sequence of Fusarium oxysporum f. sp. cubense strain 160527, a causal agent of Panama disease.</title>
        <authorList>
            <person name="Asai S."/>
            <person name="Ayukawa Y."/>
            <person name="Gan P."/>
            <person name="Masuda S."/>
            <person name="Komatsu K."/>
            <person name="Shirasu K."/>
            <person name="Arie T."/>
        </authorList>
    </citation>
    <scope>NUCLEOTIDE SEQUENCE [LARGE SCALE GENOMIC DNA]</scope>
    <source>
        <strain evidence="2 3">160527</strain>
    </source>
</reference>
<proteinExistence type="predicted"/>
<organism evidence="2 3">
    <name type="scientific">Fusarium oxysporum f. sp. cubense</name>
    <dbReference type="NCBI Taxonomy" id="61366"/>
    <lineage>
        <taxon>Eukaryota</taxon>
        <taxon>Fungi</taxon>
        <taxon>Dikarya</taxon>
        <taxon>Ascomycota</taxon>
        <taxon>Pezizomycotina</taxon>
        <taxon>Sordariomycetes</taxon>
        <taxon>Hypocreomycetidae</taxon>
        <taxon>Hypocreales</taxon>
        <taxon>Nectriaceae</taxon>
        <taxon>Fusarium</taxon>
        <taxon>Fusarium oxysporum species complex</taxon>
    </lineage>
</organism>
<dbReference type="Gene3D" id="3.40.50.1820">
    <property type="entry name" value="alpha/beta hydrolase"/>
    <property type="match status" value="1"/>
</dbReference>
<dbReference type="AlphaFoldDB" id="A0A559LA48"/>
<evidence type="ECO:0000313" key="2">
    <source>
        <dbReference type="EMBL" id="TVY70214.1"/>
    </source>
</evidence>
<dbReference type="Pfam" id="PF00326">
    <property type="entry name" value="Peptidase_S9"/>
    <property type="match status" value="1"/>
</dbReference>
<dbReference type="GO" id="GO:0008236">
    <property type="term" value="F:serine-type peptidase activity"/>
    <property type="evidence" value="ECO:0007669"/>
    <property type="project" value="InterPro"/>
</dbReference>
<dbReference type="GO" id="GO:0006508">
    <property type="term" value="P:proteolysis"/>
    <property type="evidence" value="ECO:0007669"/>
    <property type="project" value="InterPro"/>
</dbReference>
<dbReference type="EMBL" id="SRMI01000005">
    <property type="protein sequence ID" value="TVY70214.1"/>
    <property type="molecule type" value="Genomic_DNA"/>
</dbReference>
<evidence type="ECO:0000313" key="3">
    <source>
        <dbReference type="Proteomes" id="UP000320707"/>
    </source>
</evidence>
<dbReference type="InterPro" id="IPR001375">
    <property type="entry name" value="Peptidase_S9_cat"/>
</dbReference>
<dbReference type="SUPFAM" id="SSF53474">
    <property type="entry name" value="alpha/beta-Hydrolases"/>
    <property type="match status" value="1"/>
</dbReference>
<protein>
    <recommendedName>
        <fullName evidence="1">Peptidase S9 prolyl oligopeptidase catalytic domain-containing protein</fullName>
    </recommendedName>
</protein>
<accession>A0A559LA48</accession>
<comment type="caution">
    <text evidence="2">The sequence shown here is derived from an EMBL/GenBank/DDBJ whole genome shotgun (WGS) entry which is preliminary data.</text>
</comment>
<evidence type="ECO:0000259" key="1">
    <source>
        <dbReference type="Pfam" id="PF00326"/>
    </source>
</evidence>
<sequence length="166" mass="18457">MLCHVACGIVGDGVFDRGGDIGVSVLGTFQEDLEMMIEDGDYEEEEQSSPIKMQAMQRDLLNLQPLDNPSDDTRASQAFISLGHGEADERMPVGLGLGAARVMRNAGYDVEWKYYEDQGHWYKIPDQIDDIVSFTIHKFWWESSIRLGQLDPRKGGSIVKGDSVSG</sequence>
<gene>
    <name evidence="2" type="ORF">Focb16_v000214</name>
</gene>
<feature type="domain" description="Peptidase S9 prolyl oligopeptidase catalytic" evidence="1">
    <location>
        <begin position="24"/>
        <end position="129"/>
    </location>
</feature>
<name>A0A559LA48_FUSOC</name>
<dbReference type="Proteomes" id="UP000320707">
    <property type="component" value="Unassembled WGS sequence"/>
</dbReference>